<proteinExistence type="predicted"/>
<dbReference type="Pfam" id="PF00084">
    <property type="entry name" value="Sushi"/>
    <property type="match status" value="17"/>
</dbReference>
<dbReference type="InterPro" id="IPR035976">
    <property type="entry name" value="Sushi/SCR/CCP_sf"/>
</dbReference>
<keyword evidence="2 5" id="KW-0732">Signal</keyword>
<feature type="disulfide bond" evidence="4">
    <location>
        <begin position="178"/>
        <end position="205"/>
    </location>
</feature>
<evidence type="ECO:0000256" key="5">
    <source>
        <dbReference type="SAM" id="SignalP"/>
    </source>
</evidence>
<dbReference type="Proteomes" id="UP000694915">
    <property type="component" value="Chromosome 6"/>
</dbReference>
<accession>A0ABM0KL41</accession>
<evidence type="ECO:0000259" key="6">
    <source>
        <dbReference type="PROSITE" id="PS50923"/>
    </source>
</evidence>
<dbReference type="SUPFAM" id="SSF57535">
    <property type="entry name" value="Complement control module/SCR domain"/>
    <property type="match status" value="18"/>
</dbReference>
<protein>
    <submittedName>
        <fullName evidence="8">Complement factor H isoform X1</fullName>
    </submittedName>
</protein>
<feature type="chain" id="PRO_5046924353" evidence="5">
    <location>
        <begin position="19"/>
        <end position="1242"/>
    </location>
</feature>
<feature type="domain" description="Sushi" evidence="6">
    <location>
        <begin position="868"/>
        <end position="936"/>
    </location>
</feature>
<dbReference type="PROSITE" id="PS50923">
    <property type="entry name" value="SUSHI"/>
    <property type="match status" value="17"/>
</dbReference>
<comment type="caution">
    <text evidence="4">Lacks conserved residue(s) required for the propagation of feature annotation.</text>
</comment>
<feature type="disulfide bond" evidence="4">
    <location>
        <begin position="1056"/>
        <end position="1099"/>
    </location>
</feature>
<keyword evidence="3 4" id="KW-1015">Disulfide bond</keyword>
<organism evidence="7 8">
    <name type="scientific">Microtus ochrogaster</name>
    <name type="common">Prairie vole</name>
    <dbReference type="NCBI Taxonomy" id="79684"/>
    <lineage>
        <taxon>Eukaryota</taxon>
        <taxon>Metazoa</taxon>
        <taxon>Chordata</taxon>
        <taxon>Craniata</taxon>
        <taxon>Vertebrata</taxon>
        <taxon>Euteleostomi</taxon>
        <taxon>Mammalia</taxon>
        <taxon>Eutheria</taxon>
        <taxon>Euarchontoglires</taxon>
        <taxon>Glires</taxon>
        <taxon>Rodentia</taxon>
        <taxon>Myomorpha</taxon>
        <taxon>Muroidea</taxon>
        <taxon>Cricetidae</taxon>
        <taxon>Arvicolinae</taxon>
        <taxon>Microtus</taxon>
    </lineage>
</organism>
<feature type="domain" description="Sushi" evidence="6">
    <location>
        <begin position="809"/>
        <end position="866"/>
    </location>
</feature>
<dbReference type="Gene3D" id="2.10.70.10">
    <property type="entry name" value="Complement Module, domain 1"/>
    <property type="match status" value="20"/>
</dbReference>
<feature type="domain" description="Sushi" evidence="6">
    <location>
        <begin position="567"/>
        <end position="624"/>
    </location>
</feature>
<feature type="disulfide bond" evidence="4">
    <location>
        <begin position="1117"/>
        <end position="1160"/>
    </location>
</feature>
<feature type="domain" description="Sushi" evidence="6">
    <location>
        <begin position="265"/>
        <end position="322"/>
    </location>
</feature>
<feature type="signal peptide" evidence="5">
    <location>
        <begin position="1"/>
        <end position="18"/>
    </location>
</feature>
<feature type="domain" description="Sushi" evidence="6">
    <location>
        <begin position="689"/>
        <end position="746"/>
    </location>
</feature>
<dbReference type="CDD" id="cd00033">
    <property type="entry name" value="CCP"/>
    <property type="match status" value="16"/>
</dbReference>
<dbReference type="InterPro" id="IPR000436">
    <property type="entry name" value="Sushi_SCR_CCP_dom"/>
</dbReference>
<evidence type="ECO:0000256" key="3">
    <source>
        <dbReference type="ARBA" id="ARBA00023157"/>
    </source>
</evidence>
<dbReference type="InterPro" id="IPR051503">
    <property type="entry name" value="ComplSys_Reg/VirEntry_Med"/>
</dbReference>
<evidence type="ECO:0000256" key="2">
    <source>
        <dbReference type="ARBA" id="ARBA00022729"/>
    </source>
</evidence>
<feature type="domain" description="Sushi" evidence="6">
    <location>
        <begin position="628"/>
        <end position="686"/>
    </location>
</feature>
<reference evidence="8" key="1">
    <citation type="submission" date="2025-08" db="UniProtKB">
        <authorList>
            <consortium name="RefSeq"/>
        </authorList>
    </citation>
    <scope>IDENTIFICATION</scope>
</reference>
<feature type="domain" description="Sushi" evidence="6">
    <location>
        <begin position="387"/>
        <end position="444"/>
    </location>
</feature>
<feature type="disulfide bond" evidence="4">
    <location>
        <begin position="997"/>
        <end position="1040"/>
    </location>
</feature>
<feature type="domain" description="Sushi" evidence="6">
    <location>
        <begin position="144"/>
        <end position="207"/>
    </location>
</feature>
<feature type="domain" description="Sushi" evidence="6">
    <location>
        <begin position="937"/>
        <end position="994"/>
    </location>
</feature>
<sequence length="1242" mass="141213">MRLSARIIWLMLWTVGVAQDCKGPPSKENTEILTGSWSEQSYPQNTEATYKCRPGYRTLGTIVRVCRRGKWVALNPSRKCRKKPCGHPGDTPFGSFRLEVGTGFEFGAKVVYTCNEGYQLLGEIDYRECDADGWVNDIPLCEVVKCLPVTDPENGRIVSGALEPDQEYSFGHVVRFECNAGFKVEGQKEMHCSDNGLWSNEKPRCVEISCTAPEVENGVALSQKLSYKQNERFQYQCHQGFVYRERGDAICTASGWNPQPFCEEKTCHPLYIENGDYSPYRIKHRSGDEIKYTCKDGFSPATLETVVKCTSSGWIPYPRCTFQPCAFPQIKNGELYNEYWIKRYFTTKRKEWFDYHCNPGFVTPSGEYWDRIHCTVRGWEPAVPCRKVCGIHYIEHGEVLQRRGDYIQDQSVRVQCHSGYSLPNDQDTVTCTENGWSPQPKCIRVKTCSKSDIEIENGFLSEYASTYVLNRKTQYRCKQGFVTSNGETSGTITCLQNGWSAQPSCIKFCDRPVFENAGTKNNSTWFKLNDKLDYECHVGYENRHKDTKGSIICNYDGWSDRPSCFERECGVPFLDQYLLVNPKKEKYKVGDLLSFSCQQGQRVGPDSVQCYHFGWSPSFPTCKVDQVRTCDQPPELFNGEFNGTSKEQYSHGEVVEYDCKPRFLLKGPNKIQCMDGKWTTLPTCVEEERTCSDIPQLEHGFVQFSVSPYYHGDSVVFSCKETFTMIGHGSVSCISGRWTQLPQCVAKDKLENCKEPYSINMEVIPSNKNEFNHNVSVKYRCKGNQDYQQSICINGRWDPEPTCTRVEKKSCPPPPQIPNAQVMETTVKYWDGEKVSVLCQDNYLTQDTEEMVCRNGTWQSLPLCIVKSPCSQPPEIDHGKIKLLGSPEERGDTAESSSYVHGTTLSYVCDDGFRMAEEHGVTCHLGKWSAPPRCVGLPCGPPPSIRNGIVSDELDSYQHGEEVTYICSEGFGIDGPAFIKCIGGKWPHPPDCKRTYCDSPPEFENAILTGQKKKSYRPGERVTFKCAPFYHMNGSNIVTCVNRTWIGKLVCKDNSCENPPHVGNATIVTRAMTKYPSGERVRYECNRPYQLVGEVEVMCKNGIWTEPPKCKDPKEKCGPPPPIKNGDIISFRLQVYDPFSSVEYRCQSEYILQGDTKITCRNGEWSEPPKCLNPCVVSKEIMERHNMVLKWKENQKLYVPSSDYVEFRCKPGYKKANESPPLRTMCIDGHINYPRCTEYVLG</sequence>
<feature type="domain" description="Sushi" evidence="6">
    <location>
        <begin position="1115"/>
        <end position="1173"/>
    </location>
</feature>
<feature type="disulfide bond" evidence="4">
    <location>
        <begin position="114"/>
        <end position="141"/>
    </location>
</feature>
<feature type="domain" description="Sushi" evidence="6">
    <location>
        <begin position="208"/>
        <end position="264"/>
    </location>
</feature>
<gene>
    <name evidence="8" type="primary">LOC101999859</name>
</gene>
<dbReference type="GeneID" id="101999859"/>
<feature type="disulfide bond" evidence="4">
    <location>
        <begin position="630"/>
        <end position="673"/>
    </location>
</feature>
<dbReference type="PANTHER" id="PTHR45785">
    <property type="entry name" value="COMPLEMENT FACTOR H-RELATED"/>
    <property type="match status" value="1"/>
</dbReference>
<dbReference type="SMART" id="SM00032">
    <property type="entry name" value="CCP"/>
    <property type="match status" value="20"/>
</dbReference>
<evidence type="ECO:0000313" key="7">
    <source>
        <dbReference type="Proteomes" id="UP000694915"/>
    </source>
</evidence>
<feature type="domain" description="Sushi" evidence="6">
    <location>
        <begin position="83"/>
        <end position="143"/>
    </location>
</feature>
<evidence type="ECO:0000256" key="1">
    <source>
        <dbReference type="ARBA" id="ARBA00022659"/>
    </source>
</evidence>
<feature type="domain" description="Sushi" evidence="6">
    <location>
        <begin position="446"/>
        <end position="507"/>
    </location>
</feature>
<feature type="domain" description="Sushi" evidence="6">
    <location>
        <begin position="995"/>
        <end position="1053"/>
    </location>
</feature>
<feature type="domain" description="Sushi" evidence="6">
    <location>
        <begin position="751"/>
        <end position="805"/>
    </location>
</feature>
<feature type="domain" description="Sushi" evidence="6">
    <location>
        <begin position="19"/>
        <end position="82"/>
    </location>
</feature>
<dbReference type="PANTHER" id="PTHR45785:SF7">
    <property type="entry name" value="COMPLEMENT FACTOR H"/>
    <property type="match status" value="1"/>
</dbReference>
<name>A0ABM0KL41_MICOH</name>
<feature type="domain" description="Sushi" evidence="6">
    <location>
        <begin position="1054"/>
        <end position="1112"/>
    </location>
</feature>
<keyword evidence="7" id="KW-1185">Reference proteome</keyword>
<evidence type="ECO:0000256" key="4">
    <source>
        <dbReference type="PROSITE-ProRule" id="PRU00302"/>
    </source>
</evidence>
<keyword evidence="1 4" id="KW-0768">Sushi</keyword>
<evidence type="ECO:0000313" key="8">
    <source>
        <dbReference type="RefSeq" id="XP_005348511.1"/>
    </source>
</evidence>
<dbReference type="RefSeq" id="XP_005348511.1">
    <property type="nucleotide sequence ID" value="XM_005348454.2"/>
</dbReference>